<comment type="cofactor">
    <cofactor evidence="1 7">
        <name>pyridoxal 5'-phosphate</name>
        <dbReference type="ChEBI" id="CHEBI:597326"/>
    </cofactor>
</comment>
<sequence length="384" mass="41312">MRNSRRGAVDPFIVMDVMEAARQAEAAGRHVIHMEVGQPGTPAPAAARDALARAMAGDALGYTVALGLPSLRARIARLYGEWYGVDLNPERVVVTPGSSGGFILAFAAFFDAGERVALGAPGYPSYRQILRSMNLEPVEVQSSAENRLQPVPADLEPLNWQGLMVASPANPTGTMLDRDALGALVDCAQARGAAFLSDEIYHGIEYERRAVSALEISDDVCVINSFSKYFSMTGWRVGWLVVPEGSLRQVERLAQNLFICPPHASQVAALAALDATDELEANKAVYARNRALMLEGLPQAGFDRIAPPDGAFYVYADVSHLTEDSRAFARAILDEAGVAVTPGLDFDPVRGAGTLRFSYARSTADIEEGLSRLRRFMVARGLAG</sequence>
<accession>A0A8J7W9J9</accession>
<evidence type="ECO:0000256" key="5">
    <source>
        <dbReference type="ARBA" id="ARBA00022898"/>
    </source>
</evidence>
<comment type="similarity">
    <text evidence="2 7">Belongs to the class-I pyridoxal-phosphate-dependent aminotransferase family.</text>
</comment>
<dbReference type="GO" id="GO:0030170">
    <property type="term" value="F:pyridoxal phosphate binding"/>
    <property type="evidence" value="ECO:0007669"/>
    <property type="project" value="InterPro"/>
</dbReference>
<dbReference type="AlphaFoldDB" id="A0A8J7W9J9"/>
<dbReference type="Gene3D" id="3.40.640.10">
    <property type="entry name" value="Type I PLP-dependent aspartate aminotransferase-like (Major domain)"/>
    <property type="match status" value="1"/>
</dbReference>
<reference evidence="9" key="1">
    <citation type="submission" date="2021-04" db="EMBL/GenBank/DDBJ databases">
        <authorList>
            <person name="Yoon J."/>
        </authorList>
    </citation>
    <scope>NUCLEOTIDE SEQUENCE</scope>
    <source>
        <strain evidence="9">KMU-90</strain>
    </source>
</reference>
<gene>
    <name evidence="9" type="ORF">KB874_01155</name>
</gene>
<dbReference type="InterPro" id="IPR004839">
    <property type="entry name" value="Aminotransferase_I/II_large"/>
</dbReference>
<proteinExistence type="inferred from homology"/>
<keyword evidence="4 7" id="KW-0808">Transferase</keyword>
<evidence type="ECO:0000256" key="1">
    <source>
        <dbReference type="ARBA" id="ARBA00001933"/>
    </source>
</evidence>
<comment type="catalytic activity">
    <reaction evidence="6">
        <text>L-aspartate + 2-oxoglutarate = oxaloacetate + L-glutamate</text>
        <dbReference type="Rhea" id="RHEA:21824"/>
        <dbReference type="ChEBI" id="CHEBI:16452"/>
        <dbReference type="ChEBI" id="CHEBI:16810"/>
        <dbReference type="ChEBI" id="CHEBI:29985"/>
        <dbReference type="ChEBI" id="CHEBI:29991"/>
        <dbReference type="EC" id="2.6.1.1"/>
    </reaction>
</comment>
<dbReference type="PROSITE" id="PS00105">
    <property type="entry name" value="AA_TRANSFER_CLASS_1"/>
    <property type="match status" value="1"/>
</dbReference>
<dbReference type="PANTHER" id="PTHR46383">
    <property type="entry name" value="ASPARTATE AMINOTRANSFERASE"/>
    <property type="match status" value="1"/>
</dbReference>
<feature type="domain" description="Aminotransferase class I/classII large" evidence="8">
    <location>
        <begin position="30"/>
        <end position="373"/>
    </location>
</feature>
<keyword evidence="5" id="KW-0663">Pyridoxal phosphate</keyword>
<dbReference type="RefSeq" id="WP_212534700.1">
    <property type="nucleotide sequence ID" value="NZ_JAGTUU010000001.1"/>
</dbReference>
<dbReference type="InterPro" id="IPR015424">
    <property type="entry name" value="PyrdxlP-dep_Trfase"/>
</dbReference>
<dbReference type="InterPro" id="IPR050596">
    <property type="entry name" value="AspAT/PAT-like"/>
</dbReference>
<keyword evidence="3 7" id="KW-0032">Aminotransferase</keyword>
<evidence type="ECO:0000256" key="2">
    <source>
        <dbReference type="ARBA" id="ARBA00007441"/>
    </source>
</evidence>
<evidence type="ECO:0000256" key="6">
    <source>
        <dbReference type="ARBA" id="ARBA00049185"/>
    </source>
</evidence>
<evidence type="ECO:0000256" key="4">
    <source>
        <dbReference type="ARBA" id="ARBA00022679"/>
    </source>
</evidence>
<dbReference type="GO" id="GO:0004069">
    <property type="term" value="F:L-aspartate:2-oxoglutarate aminotransferase activity"/>
    <property type="evidence" value="ECO:0007669"/>
    <property type="project" value="UniProtKB-EC"/>
</dbReference>
<evidence type="ECO:0000313" key="9">
    <source>
        <dbReference type="EMBL" id="MBS0122727.1"/>
    </source>
</evidence>
<dbReference type="GO" id="GO:0006520">
    <property type="term" value="P:amino acid metabolic process"/>
    <property type="evidence" value="ECO:0007669"/>
    <property type="project" value="InterPro"/>
</dbReference>
<evidence type="ECO:0000256" key="3">
    <source>
        <dbReference type="ARBA" id="ARBA00022576"/>
    </source>
</evidence>
<name>A0A8J7W9J9_9RHOB</name>
<dbReference type="CDD" id="cd00609">
    <property type="entry name" value="AAT_like"/>
    <property type="match status" value="1"/>
</dbReference>
<comment type="caution">
    <text evidence="9">The sequence shown here is derived from an EMBL/GenBank/DDBJ whole genome shotgun (WGS) entry which is preliminary data.</text>
</comment>
<dbReference type="InterPro" id="IPR015421">
    <property type="entry name" value="PyrdxlP-dep_Trfase_major"/>
</dbReference>
<evidence type="ECO:0000256" key="7">
    <source>
        <dbReference type="RuleBase" id="RU000481"/>
    </source>
</evidence>
<dbReference type="Pfam" id="PF00155">
    <property type="entry name" value="Aminotran_1_2"/>
    <property type="match status" value="1"/>
</dbReference>
<dbReference type="EC" id="2.6.1.-" evidence="7"/>
<dbReference type="Proteomes" id="UP000681356">
    <property type="component" value="Unassembled WGS sequence"/>
</dbReference>
<dbReference type="EMBL" id="JAGTUU010000001">
    <property type="protein sequence ID" value="MBS0122727.1"/>
    <property type="molecule type" value="Genomic_DNA"/>
</dbReference>
<dbReference type="InterPro" id="IPR004838">
    <property type="entry name" value="NHTrfase_class1_PyrdxlP-BS"/>
</dbReference>
<dbReference type="PANTHER" id="PTHR46383:SF2">
    <property type="entry name" value="AMINOTRANSFERASE"/>
    <property type="match status" value="1"/>
</dbReference>
<organism evidence="9 10">
    <name type="scientific">Thetidibacter halocola</name>
    <dbReference type="NCBI Taxonomy" id="2827239"/>
    <lineage>
        <taxon>Bacteria</taxon>
        <taxon>Pseudomonadati</taxon>
        <taxon>Pseudomonadota</taxon>
        <taxon>Alphaproteobacteria</taxon>
        <taxon>Rhodobacterales</taxon>
        <taxon>Roseobacteraceae</taxon>
        <taxon>Thetidibacter</taxon>
    </lineage>
</organism>
<evidence type="ECO:0000313" key="10">
    <source>
        <dbReference type="Proteomes" id="UP000681356"/>
    </source>
</evidence>
<keyword evidence="10" id="KW-1185">Reference proteome</keyword>
<evidence type="ECO:0000259" key="8">
    <source>
        <dbReference type="Pfam" id="PF00155"/>
    </source>
</evidence>
<dbReference type="SUPFAM" id="SSF53383">
    <property type="entry name" value="PLP-dependent transferases"/>
    <property type="match status" value="1"/>
</dbReference>
<protein>
    <recommendedName>
        <fullName evidence="7">Aminotransferase</fullName>
        <ecNumber evidence="7">2.6.1.-</ecNumber>
    </recommendedName>
</protein>